<dbReference type="FunFam" id="3.40.50.720:FF:000191">
    <property type="entry name" value="Methylglyoxal reductase (NADPH-dependent)"/>
    <property type="match status" value="1"/>
</dbReference>
<dbReference type="Pfam" id="PF01370">
    <property type="entry name" value="Epimerase"/>
    <property type="match status" value="1"/>
</dbReference>
<dbReference type="PANTHER" id="PTHR10366">
    <property type="entry name" value="NAD DEPENDENT EPIMERASE/DEHYDRATASE"/>
    <property type="match status" value="1"/>
</dbReference>
<dbReference type="EMBL" id="JAPDRN010000003">
    <property type="protein sequence ID" value="KAJ9646249.1"/>
    <property type="molecule type" value="Genomic_DNA"/>
</dbReference>
<comment type="caution">
    <text evidence="4">The sequence shown here is derived from an EMBL/GenBank/DDBJ whole genome shotgun (WGS) entry which is preliminary data.</text>
</comment>
<evidence type="ECO:0000256" key="2">
    <source>
        <dbReference type="ARBA" id="ARBA00023445"/>
    </source>
</evidence>
<dbReference type="GO" id="GO:0043892">
    <property type="term" value="F:methylglyoxal reductase (NADPH) activity"/>
    <property type="evidence" value="ECO:0007669"/>
    <property type="project" value="UniProtKB-EC"/>
</dbReference>
<sequence>MRVLLTGGSGFIAAHVLDYLIQRGFSVVTTVRSSAKADKIRAAYPTVGTDRLDFAIVEDIAREDAFDDALTSFTPPFEAVIHTASPFHFNVTDVQRDLLDPAIKGTTGLFRSIIKNAPTVKHVVITSSFASIVNPFKGSWPEHTYTEEDWNPVTLQQASESIPNGYRASKTFAERAAWEFVQPQQQQKKVSSSPASSFSLTTFCPPMVFGPVMSHNLSSLDNLNTSNQIIRDLIQGKYKDDKMIPENATFTWVDVRDLALCHVLALEKPDEAANQRFLVAAGYFCNRELVEIIRKEHNGLRDQLPAESSPGGGYPEAGLYKIDNSKVTKMLGFSWRKFVDTVTDTVDSLQKVSNIMGS</sequence>
<evidence type="ECO:0000256" key="1">
    <source>
        <dbReference type="ARBA" id="ARBA00023002"/>
    </source>
</evidence>
<keyword evidence="5" id="KW-1185">Reference proteome</keyword>
<dbReference type="Proteomes" id="UP001172681">
    <property type="component" value="Unassembled WGS sequence"/>
</dbReference>
<evidence type="ECO:0000313" key="5">
    <source>
        <dbReference type="Proteomes" id="UP001172681"/>
    </source>
</evidence>
<dbReference type="SUPFAM" id="SSF51735">
    <property type="entry name" value="NAD(P)-binding Rossmann-fold domains"/>
    <property type="match status" value="1"/>
</dbReference>
<accession>A0AA38YEC8</accession>
<dbReference type="AlphaFoldDB" id="A0AA38YEC8"/>
<dbReference type="CDD" id="cd05227">
    <property type="entry name" value="AR_SDR_e"/>
    <property type="match status" value="1"/>
</dbReference>
<keyword evidence="1 4" id="KW-0560">Oxidoreductase</keyword>
<evidence type="ECO:0000259" key="3">
    <source>
        <dbReference type="Pfam" id="PF01370"/>
    </source>
</evidence>
<proteinExistence type="inferred from homology"/>
<comment type="similarity">
    <text evidence="2">Belongs to the NAD(P)-dependent epimerase/dehydratase family. Dihydroflavonol-4-reductase subfamily.</text>
</comment>
<protein>
    <submittedName>
        <fullName evidence="4">Glycine-rich RNA-binding protein 2, mitochondrial</fullName>
        <ecNumber evidence="4">1.1.1.283</ecNumber>
    </submittedName>
</protein>
<dbReference type="Gene3D" id="3.40.50.720">
    <property type="entry name" value="NAD(P)-binding Rossmann-like Domain"/>
    <property type="match status" value="1"/>
</dbReference>
<gene>
    <name evidence="4" type="primary">GRP2_2</name>
    <name evidence="4" type="ORF">H2204_000912</name>
</gene>
<reference evidence="4" key="1">
    <citation type="submission" date="2022-10" db="EMBL/GenBank/DDBJ databases">
        <title>Culturing micro-colonial fungi from biological soil crusts in the Mojave desert and describing Neophaeococcomyces mojavensis, and introducing the new genera and species Taxawa tesnikishii.</title>
        <authorList>
            <person name="Kurbessoian T."/>
            <person name="Stajich J.E."/>
        </authorList>
    </citation>
    <scope>NUCLEOTIDE SEQUENCE</scope>
    <source>
        <strain evidence="4">TK_35</strain>
    </source>
</reference>
<organism evidence="4 5">
    <name type="scientific">Knufia peltigerae</name>
    <dbReference type="NCBI Taxonomy" id="1002370"/>
    <lineage>
        <taxon>Eukaryota</taxon>
        <taxon>Fungi</taxon>
        <taxon>Dikarya</taxon>
        <taxon>Ascomycota</taxon>
        <taxon>Pezizomycotina</taxon>
        <taxon>Eurotiomycetes</taxon>
        <taxon>Chaetothyriomycetidae</taxon>
        <taxon>Chaetothyriales</taxon>
        <taxon>Trichomeriaceae</taxon>
        <taxon>Knufia</taxon>
    </lineage>
</organism>
<feature type="domain" description="NAD-dependent epimerase/dehydratase" evidence="3">
    <location>
        <begin position="3"/>
        <end position="278"/>
    </location>
</feature>
<dbReference type="InterPro" id="IPR036291">
    <property type="entry name" value="NAD(P)-bd_dom_sf"/>
</dbReference>
<dbReference type="PANTHER" id="PTHR10366:SF564">
    <property type="entry name" value="STEROL-4-ALPHA-CARBOXYLATE 3-DEHYDROGENASE, DECARBOXYLATING"/>
    <property type="match status" value="1"/>
</dbReference>
<dbReference type="InterPro" id="IPR001509">
    <property type="entry name" value="Epimerase_deHydtase"/>
</dbReference>
<dbReference type="InterPro" id="IPR050425">
    <property type="entry name" value="NAD(P)_dehydrat-like"/>
</dbReference>
<evidence type="ECO:0000313" key="4">
    <source>
        <dbReference type="EMBL" id="KAJ9646249.1"/>
    </source>
</evidence>
<name>A0AA38YEC8_9EURO</name>
<dbReference type="EC" id="1.1.1.283" evidence="4"/>